<comment type="similarity">
    <text evidence="2">Belongs to the UMP kinase family.</text>
</comment>
<evidence type="ECO:0000256" key="1">
    <source>
        <dbReference type="ARBA" id="ARBA00004791"/>
    </source>
</evidence>
<comment type="caution">
    <text evidence="10">The sequence shown here is derived from an EMBL/GenBank/DDBJ whole genome shotgun (WGS) entry which is preliminary data.</text>
</comment>
<dbReference type="Pfam" id="PF13837">
    <property type="entry name" value="Myb_DNA-bind_4"/>
    <property type="match status" value="1"/>
</dbReference>
<dbReference type="InterPro" id="IPR001048">
    <property type="entry name" value="Asp/Glu/Uridylate_kinase"/>
</dbReference>
<dbReference type="UniPathway" id="UPA00159">
    <property type="reaction ID" value="UER00275"/>
</dbReference>
<sequence>MASPDDDFSLLNHDGNAPPSNPALDHDAAFCSQPDPDDPSPFHDGSDPTKSRAGPSIEKRKDRDELSDGGTTPYPHKRSRLSSAAASSGGESRKDREEWSDAAIACLLDAFIEKYTQLNRGNLRGRDWEEVAAAVSERCEKQRKSVDQCKNKVDNLKKRYKLEKHRVSNGSGSGGGGGGGTGSHWPWYKKMEVIVGNSLPSSKAVSEDDKVVVGSPNSVRQSKSLVDEAFYSFLLIRTESTGYSNYSYLSGTSGIAVPWSGVWEIELLLRFVLFGMFGFLLDYIHADIQHPVKRNFSGMILLVQEPHVMVICANPLFVDERAPGKGFECRSIRVYGTGTPSPGGQTVNIKSKSLTNPRWRRVVFKISGAALAGTVPQNIDPKVVMLIAREVSTACRAGVEVAIVVGGRNFFCGDTWVTATGLDRCTAYQIGMMATVMNSILLQSALEKMGIQARVQTAFSMPEVAEPYSRQRAIRHLEKGRVVIFGGIGAGTGNPLFSTDTAAALRASERNNEQSIFSSVHADAVLKGTNVDGVYLCDSRSNDVVSEHISFSELSSRGASPMDMMAVTFCEENGIPVVVFNLHEPGNISRALCGEQVGTLVDRNGRVS</sequence>
<evidence type="ECO:0000256" key="2">
    <source>
        <dbReference type="ARBA" id="ARBA00007614"/>
    </source>
</evidence>
<dbReference type="InterPro" id="IPR044822">
    <property type="entry name" value="Myb_DNA-bind_4"/>
</dbReference>
<feature type="domain" description="Aspartate/glutamate/uridylate kinase" evidence="8">
    <location>
        <begin position="361"/>
        <end position="581"/>
    </location>
</feature>
<dbReference type="OrthoDB" id="409889at2759"/>
<dbReference type="HAMAP" id="MF_01220_B">
    <property type="entry name" value="PyrH_B"/>
    <property type="match status" value="1"/>
</dbReference>
<evidence type="ECO:0000256" key="4">
    <source>
        <dbReference type="ARBA" id="ARBA00022975"/>
    </source>
</evidence>
<keyword evidence="11" id="KW-1185">Reference proteome</keyword>
<evidence type="ECO:0000256" key="7">
    <source>
        <dbReference type="SAM" id="MobiDB-lite"/>
    </source>
</evidence>
<dbReference type="GO" id="GO:0044210">
    <property type="term" value="P:'de novo' CTP biosynthetic process"/>
    <property type="evidence" value="ECO:0007669"/>
    <property type="project" value="UniProtKB-UniPathway"/>
</dbReference>
<dbReference type="Gene3D" id="1.10.10.60">
    <property type="entry name" value="Homeodomain-like"/>
    <property type="match status" value="1"/>
</dbReference>
<protein>
    <recommendedName>
        <fullName evidence="3">UMP kinase</fullName>
        <ecNumber evidence="3">2.7.4.22</ecNumber>
    </recommendedName>
    <alternativeName>
        <fullName evidence="5">Uridine monophosphate kinase</fullName>
    </alternativeName>
</protein>
<dbReference type="InterPro" id="IPR015963">
    <property type="entry name" value="Uridylate_kinase_bac"/>
</dbReference>
<dbReference type="GO" id="GO:0005737">
    <property type="term" value="C:cytoplasm"/>
    <property type="evidence" value="ECO:0007669"/>
    <property type="project" value="InterPro"/>
</dbReference>
<feature type="non-terminal residue" evidence="10">
    <location>
        <position position="1"/>
    </location>
</feature>
<dbReference type="AlphaFoldDB" id="A0A6A4M4M3"/>
<proteinExistence type="inferred from homology"/>
<dbReference type="CDD" id="cd04254">
    <property type="entry name" value="AAK_UMPK-PyrH-Ec"/>
    <property type="match status" value="1"/>
</dbReference>
<evidence type="ECO:0000259" key="9">
    <source>
        <dbReference type="Pfam" id="PF13837"/>
    </source>
</evidence>
<name>A0A6A4M4M3_9ERIC</name>
<dbReference type="Pfam" id="PF00696">
    <property type="entry name" value="AA_kinase"/>
    <property type="match status" value="1"/>
</dbReference>
<gene>
    <name evidence="10" type="ORF">C3L33_02569</name>
</gene>
<feature type="compositionally biased region" description="Basic and acidic residues" evidence="7">
    <location>
        <begin position="57"/>
        <end position="66"/>
    </location>
</feature>
<dbReference type="GO" id="GO:0033862">
    <property type="term" value="F:UMP kinase activity"/>
    <property type="evidence" value="ECO:0007669"/>
    <property type="project" value="UniProtKB-EC"/>
</dbReference>
<dbReference type="EC" id="2.7.4.22" evidence="3"/>
<dbReference type="FunFam" id="1.10.10.60:FF:000238">
    <property type="entry name" value="Aspartate/glutamate/uridylate kinase family protein"/>
    <property type="match status" value="1"/>
</dbReference>
<evidence type="ECO:0000259" key="8">
    <source>
        <dbReference type="Pfam" id="PF00696"/>
    </source>
</evidence>
<feature type="domain" description="Myb/SANT-like DNA-binding" evidence="9">
    <location>
        <begin position="96"/>
        <end position="192"/>
    </location>
</feature>
<dbReference type="FunFam" id="3.40.1160.10:FF:000028">
    <property type="entry name" value="Uridylate kinase isoform A"/>
    <property type="match status" value="1"/>
</dbReference>
<dbReference type="PANTHER" id="PTHR42833">
    <property type="entry name" value="URIDYLATE KINASE"/>
    <property type="match status" value="1"/>
</dbReference>
<keyword evidence="4" id="KW-0665">Pyrimidine biosynthesis</keyword>
<feature type="coiled-coil region" evidence="6">
    <location>
        <begin position="139"/>
        <end position="166"/>
    </location>
</feature>
<evidence type="ECO:0000313" key="10">
    <source>
        <dbReference type="EMBL" id="KAE9465525.1"/>
    </source>
</evidence>
<organism evidence="10 11">
    <name type="scientific">Rhododendron williamsianum</name>
    <dbReference type="NCBI Taxonomy" id="262921"/>
    <lineage>
        <taxon>Eukaryota</taxon>
        <taxon>Viridiplantae</taxon>
        <taxon>Streptophyta</taxon>
        <taxon>Embryophyta</taxon>
        <taxon>Tracheophyta</taxon>
        <taxon>Spermatophyta</taxon>
        <taxon>Magnoliopsida</taxon>
        <taxon>eudicotyledons</taxon>
        <taxon>Gunneridae</taxon>
        <taxon>Pentapetalae</taxon>
        <taxon>asterids</taxon>
        <taxon>Ericales</taxon>
        <taxon>Ericaceae</taxon>
        <taxon>Ericoideae</taxon>
        <taxon>Rhodoreae</taxon>
        <taxon>Rhododendron</taxon>
    </lineage>
</organism>
<dbReference type="PANTHER" id="PTHR42833:SF1">
    <property type="entry name" value="UMP KINASE"/>
    <property type="match status" value="1"/>
</dbReference>
<evidence type="ECO:0000313" key="11">
    <source>
        <dbReference type="Proteomes" id="UP000428333"/>
    </source>
</evidence>
<dbReference type="GO" id="GO:0006225">
    <property type="term" value="P:UDP biosynthetic process"/>
    <property type="evidence" value="ECO:0007669"/>
    <property type="project" value="TreeGrafter"/>
</dbReference>
<evidence type="ECO:0000256" key="5">
    <source>
        <dbReference type="ARBA" id="ARBA00032092"/>
    </source>
</evidence>
<dbReference type="Proteomes" id="UP000428333">
    <property type="component" value="Linkage Group LG02"/>
</dbReference>
<dbReference type="SUPFAM" id="SSF53633">
    <property type="entry name" value="Carbamate kinase-like"/>
    <property type="match status" value="1"/>
</dbReference>
<dbReference type="InterPro" id="IPR036393">
    <property type="entry name" value="AceGlu_kinase-like_sf"/>
</dbReference>
<feature type="region of interest" description="Disordered" evidence="7">
    <location>
        <begin position="1"/>
        <end position="96"/>
    </location>
</feature>
<feature type="compositionally biased region" description="Low complexity" evidence="7">
    <location>
        <begin position="81"/>
        <end position="90"/>
    </location>
</feature>
<dbReference type="EMBL" id="QEFC01000251">
    <property type="protein sequence ID" value="KAE9465525.1"/>
    <property type="molecule type" value="Genomic_DNA"/>
</dbReference>
<keyword evidence="6" id="KW-0175">Coiled coil</keyword>
<reference evidence="10 11" key="1">
    <citation type="journal article" date="2019" name="Genome Biol. Evol.">
        <title>The Rhododendron genome and chromosomal organization provide insight into shared whole-genome duplications across the heath family (Ericaceae).</title>
        <authorList>
            <person name="Soza V.L."/>
            <person name="Lindsley D."/>
            <person name="Waalkes A."/>
            <person name="Ramage E."/>
            <person name="Patwardhan R.P."/>
            <person name="Burton J.N."/>
            <person name="Adey A."/>
            <person name="Kumar A."/>
            <person name="Qiu R."/>
            <person name="Shendure J."/>
            <person name="Hall B."/>
        </authorList>
    </citation>
    <scope>NUCLEOTIDE SEQUENCE [LARGE SCALE GENOMIC DNA]</scope>
    <source>
        <strain evidence="10">RSF 1966-606</strain>
    </source>
</reference>
<evidence type="ECO:0000256" key="6">
    <source>
        <dbReference type="SAM" id="Coils"/>
    </source>
</evidence>
<accession>A0A6A4M4M3</accession>
<dbReference type="Gene3D" id="3.40.1160.10">
    <property type="entry name" value="Acetylglutamate kinase-like"/>
    <property type="match status" value="1"/>
</dbReference>
<comment type="pathway">
    <text evidence="1">Pyrimidine metabolism; CTP biosynthesis via de novo pathway; UDP from UMP (UMPK route): step 1/1.</text>
</comment>
<feature type="compositionally biased region" description="Basic and acidic residues" evidence="7">
    <location>
        <begin position="40"/>
        <end position="50"/>
    </location>
</feature>
<evidence type="ECO:0000256" key="3">
    <source>
        <dbReference type="ARBA" id="ARBA00012899"/>
    </source>
</evidence>